<evidence type="ECO:0000256" key="1">
    <source>
        <dbReference type="SAM" id="MobiDB-lite"/>
    </source>
</evidence>
<dbReference type="EMBL" id="MCGO01000041">
    <property type="protein sequence ID" value="ORY38995.1"/>
    <property type="molecule type" value="Genomic_DNA"/>
</dbReference>
<dbReference type="AlphaFoldDB" id="A0A1Y2BY52"/>
<accession>A0A1Y2BY52</accession>
<comment type="caution">
    <text evidence="3">The sequence shown here is derived from an EMBL/GenBank/DDBJ whole genome shotgun (WGS) entry which is preliminary data.</text>
</comment>
<feature type="compositionally biased region" description="Polar residues" evidence="1">
    <location>
        <begin position="270"/>
        <end position="279"/>
    </location>
</feature>
<organism evidence="3 4">
    <name type="scientific">Rhizoclosmatium globosum</name>
    <dbReference type="NCBI Taxonomy" id="329046"/>
    <lineage>
        <taxon>Eukaryota</taxon>
        <taxon>Fungi</taxon>
        <taxon>Fungi incertae sedis</taxon>
        <taxon>Chytridiomycota</taxon>
        <taxon>Chytridiomycota incertae sedis</taxon>
        <taxon>Chytridiomycetes</taxon>
        <taxon>Chytridiales</taxon>
        <taxon>Chytriomycetaceae</taxon>
        <taxon>Rhizoclosmatium</taxon>
    </lineage>
</organism>
<keyword evidence="2" id="KW-0472">Membrane</keyword>
<dbReference type="OrthoDB" id="419711at2759"/>
<sequence>MTTELALGRIPLAPAFFIPLMCGPLLYIPLVFVFHHFTGRWPYEFLDISKPYAWAYYVLIVGLVAVVFIIVWKVLRMRDQRRDKLGLQPIIPEKKSLPLVNVPAPAATEPVPLAGVSTVDGSSSPATNIPPSATSSASAAPQPVLVPIPSPTPTPNQQQIQQSTGIASTPQTPPGTTQFGGLTDTLPAGNPQGGADGFLRNILGNTEKWLEGQAGVTNPNAVPETPAPAMSPGGPTGNPTKSWEGLGNTALGGVEHFVEGKFFGAGAAKNTATEQSATPSGAGANAGLNGSK</sequence>
<feature type="compositionally biased region" description="Low complexity" evidence="1">
    <location>
        <begin position="174"/>
        <end position="183"/>
    </location>
</feature>
<reference evidence="3 4" key="1">
    <citation type="submission" date="2016-07" db="EMBL/GenBank/DDBJ databases">
        <title>Pervasive Adenine N6-methylation of Active Genes in Fungi.</title>
        <authorList>
            <consortium name="DOE Joint Genome Institute"/>
            <person name="Mondo S.J."/>
            <person name="Dannebaum R.O."/>
            <person name="Kuo R.C."/>
            <person name="Labutti K."/>
            <person name="Haridas S."/>
            <person name="Kuo A."/>
            <person name="Salamov A."/>
            <person name="Ahrendt S.R."/>
            <person name="Lipzen A."/>
            <person name="Sullivan W."/>
            <person name="Andreopoulos W.B."/>
            <person name="Clum A."/>
            <person name="Lindquist E."/>
            <person name="Daum C."/>
            <person name="Ramamoorthy G.K."/>
            <person name="Gryganskyi A."/>
            <person name="Culley D."/>
            <person name="Magnuson J.K."/>
            <person name="James T.Y."/>
            <person name="O'Malley M.A."/>
            <person name="Stajich J.E."/>
            <person name="Spatafora J.W."/>
            <person name="Visel A."/>
            <person name="Grigoriev I.V."/>
        </authorList>
    </citation>
    <scope>NUCLEOTIDE SEQUENCE [LARGE SCALE GENOMIC DNA]</scope>
    <source>
        <strain evidence="3 4">JEL800</strain>
    </source>
</reference>
<feature type="region of interest" description="Disordered" evidence="1">
    <location>
        <begin position="116"/>
        <end position="195"/>
    </location>
</feature>
<keyword evidence="2" id="KW-1133">Transmembrane helix</keyword>
<feature type="transmembrane region" description="Helical" evidence="2">
    <location>
        <begin position="54"/>
        <end position="75"/>
    </location>
</feature>
<protein>
    <submittedName>
        <fullName evidence="3">Uncharacterized protein</fullName>
    </submittedName>
</protein>
<keyword evidence="4" id="KW-1185">Reference proteome</keyword>
<keyword evidence="2" id="KW-0812">Transmembrane</keyword>
<evidence type="ECO:0000313" key="3">
    <source>
        <dbReference type="EMBL" id="ORY38995.1"/>
    </source>
</evidence>
<proteinExistence type="predicted"/>
<feature type="compositionally biased region" description="Low complexity" evidence="1">
    <location>
        <begin position="122"/>
        <end position="143"/>
    </location>
</feature>
<feature type="compositionally biased region" description="Low complexity" evidence="1">
    <location>
        <begin position="281"/>
        <end position="292"/>
    </location>
</feature>
<feature type="compositionally biased region" description="Pro residues" evidence="1">
    <location>
        <begin position="144"/>
        <end position="154"/>
    </location>
</feature>
<feature type="transmembrane region" description="Helical" evidence="2">
    <location>
        <begin position="12"/>
        <end position="34"/>
    </location>
</feature>
<feature type="region of interest" description="Disordered" evidence="1">
    <location>
        <begin position="270"/>
        <end position="292"/>
    </location>
</feature>
<evidence type="ECO:0000313" key="4">
    <source>
        <dbReference type="Proteomes" id="UP000193642"/>
    </source>
</evidence>
<name>A0A1Y2BY52_9FUNG</name>
<dbReference type="Proteomes" id="UP000193642">
    <property type="component" value="Unassembled WGS sequence"/>
</dbReference>
<gene>
    <name evidence="3" type="ORF">BCR33DRAFT_415705</name>
</gene>
<evidence type="ECO:0000256" key="2">
    <source>
        <dbReference type="SAM" id="Phobius"/>
    </source>
</evidence>